<feature type="compositionally biased region" description="Basic residues" evidence="5">
    <location>
        <begin position="1"/>
        <end position="15"/>
    </location>
</feature>
<dbReference type="EMBL" id="JAABOA010005322">
    <property type="protein sequence ID" value="KAF9577085.1"/>
    <property type="molecule type" value="Genomic_DNA"/>
</dbReference>
<evidence type="ECO:0000256" key="3">
    <source>
        <dbReference type="ARBA" id="ARBA00022801"/>
    </source>
</evidence>
<organism evidence="7 8">
    <name type="scientific">Lunasporangiospora selenospora</name>
    <dbReference type="NCBI Taxonomy" id="979761"/>
    <lineage>
        <taxon>Eukaryota</taxon>
        <taxon>Fungi</taxon>
        <taxon>Fungi incertae sedis</taxon>
        <taxon>Mucoromycota</taxon>
        <taxon>Mortierellomycotina</taxon>
        <taxon>Mortierellomycetes</taxon>
        <taxon>Mortierellales</taxon>
        <taxon>Mortierellaceae</taxon>
        <taxon>Lunasporangiospora</taxon>
    </lineage>
</organism>
<keyword evidence="3" id="KW-0378">Hydrolase</keyword>
<feature type="region of interest" description="Disordered" evidence="5">
    <location>
        <begin position="1"/>
        <end position="343"/>
    </location>
</feature>
<comment type="caution">
    <text evidence="7">The sequence shown here is derived from an EMBL/GenBank/DDBJ whole genome shotgun (WGS) entry which is preliminary data.</text>
</comment>
<dbReference type="GO" id="GO:0005737">
    <property type="term" value="C:cytoplasm"/>
    <property type="evidence" value="ECO:0007669"/>
    <property type="project" value="TreeGrafter"/>
</dbReference>
<feature type="compositionally biased region" description="Polar residues" evidence="5">
    <location>
        <begin position="277"/>
        <end position="297"/>
    </location>
</feature>
<evidence type="ECO:0000313" key="7">
    <source>
        <dbReference type="EMBL" id="KAF9577085.1"/>
    </source>
</evidence>
<feature type="domain" description="Serine-threonine protein phosphatase N-terminal" evidence="6">
    <location>
        <begin position="427"/>
        <end position="474"/>
    </location>
</feature>
<sequence length="512" mass="53404">MGNQHSKKQASKAHRVSADATTFLTKPTSNSFDNAVQPSPSSLPPQEQRPPSTTKNSSTKSKSKSLSKKQDPTTTTTTTTTTPPLTNGQDQSRRSLESHNSTINNNHSNKNGNTSSSVNSNHNNNNNNNKRSSLPAQDGHTHHGSSSKATTPVVHSETVQRDPGAGHDDRHGPETGHGKHPKSTGQGQSQGPEAVSRKTEADQAVRQLPTTTATSTGDQASQAGQAKGSKTSSPSSLTNGSHPTGTSHSSHPPQQQQQHSNTNSSNCGSSTYGSSNDTLAAQPSPSTTAQTARTPASASPKGSPATAPVSSSASTPASTPAPSAPTPAPTPAPPAAPVPSIPFAVQNPGNPILVKKTNLTPLSIHHPAHPMSHPNRSPPPPSPARDRAHAKAQELSPTARLSFLEKSLGGHHVASPNGMGAKGGFDLDDVISRLLDAGYCGKISKGVCLKNSEILAICHQARDIFMSQPTLIELTPPVKIVGDIHGQYTDLLRLFEMCGFPPSANFLFLGDY</sequence>
<dbReference type="PRINTS" id="PR00114">
    <property type="entry name" value="STPHPHTASE"/>
</dbReference>
<accession>A0A9P6FLX0</accession>
<dbReference type="GO" id="GO:0046872">
    <property type="term" value="F:metal ion binding"/>
    <property type="evidence" value="ECO:0007669"/>
    <property type="project" value="UniProtKB-KW"/>
</dbReference>
<feature type="compositionally biased region" description="Polar residues" evidence="5">
    <location>
        <begin position="208"/>
        <end position="239"/>
    </location>
</feature>
<dbReference type="PANTHER" id="PTHR11668:SF484">
    <property type="entry name" value="SERINE_THREONINE-PROTEIN PHOSPHATASE PP-Z1-RELATED"/>
    <property type="match status" value="1"/>
</dbReference>
<feature type="compositionally biased region" description="Low complexity" evidence="5">
    <location>
        <begin position="240"/>
        <end position="276"/>
    </location>
</feature>
<feature type="non-terminal residue" evidence="7">
    <location>
        <position position="512"/>
    </location>
</feature>
<dbReference type="Pfam" id="PF16891">
    <property type="entry name" value="STPPase_N"/>
    <property type="match status" value="1"/>
</dbReference>
<keyword evidence="2" id="KW-0479">Metal-binding</keyword>
<proteinExistence type="predicted"/>
<dbReference type="PANTHER" id="PTHR11668">
    <property type="entry name" value="SERINE/THREONINE PROTEIN PHOSPHATASE"/>
    <property type="match status" value="1"/>
</dbReference>
<feature type="compositionally biased region" description="Low complexity" evidence="5">
    <location>
        <begin position="37"/>
        <end position="60"/>
    </location>
</feature>
<dbReference type="Proteomes" id="UP000780801">
    <property type="component" value="Unassembled WGS sequence"/>
</dbReference>
<feature type="compositionally biased region" description="Pro residues" evidence="5">
    <location>
        <begin position="322"/>
        <end position="340"/>
    </location>
</feature>
<feature type="compositionally biased region" description="Basic and acidic residues" evidence="5">
    <location>
        <begin position="158"/>
        <end position="177"/>
    </location>
</feature>
<reference evidence="7" key="1">
    <citation type="journal article" date="2020" name="Fungal Divers.">
        <title>Resolving the Mortierellaceae phylogeny through synthesis of multi-gene phylogenetics and phylogenomics.</title>
        <authorList>
            <person name="Vandepol N."/>
            <person name="Liber J."/>
            <person name="Desiro A."/>
            <person name="Na H."/>
            <person name="Kennedy M."/>
            <person name="Barry K."/>
            <person name="Grigoriev I.V."/>
            <person name="Miller A.N."/>
            <person name="O'Donnell K."/>
            <person name="Stajich J.E."/>
            <person name="Bonito G."/>
        </authorList>
    </citation>
    <scope>NUCLEOTIDE SEQUENCE</scope>
    <source>
        <strain evidence="7">KOD1015</strain>
    </source>
</reference>
<evidence type="ECO:0000256" key="5">
    <source>
        <dbReference type="SAM" id="MobiDB-lite"/>
    </source>
</evidence>
<keyword evidence="8" id="KW-1185">Reference proteome</keyword>
<evidence type="ECO:0000256" key="4">
    <source>
        <dbReference type="ARBA" id="ARBA00023211"/>
    </source>
</evidence>
<dbReference type="GO" id="GO:0005634">
    <property type="term" value="C:nucleus"/>
    <property type="evidence" value="ECO:0007669"/>
    <property type="project" value="TreeGrafter"/>
</dbReference>
<evidence type="ECO:0000313" key="8">
    <source>
        <dbReference type="Proteomes" id="UP000780801"/>
    </source>
</evidence>
<feature type="compositionally biased region" description="Low complexity" evidence="5">
    <location>
        <begin position="72"/>
        <end position="86"/>
    </location>
</feature>
<dbReference type="EC" id="3.1.3.16" evidence="1"/>
<evidence type="ECO:0000256" key="1">
    <source>
        <dbReference type="ARBA" id="ARBA00013081"/>
    </source>
</evidence>
<feature type="compositionally biased region" description="Polar residues" evidence="5">
    <location>
        <begin position="19"/>
        <end position="36"/>
    </location>
</feature>
<protein>
    <recommendedName>
        <fullName evidence="1">protein-serine/threonine phosphatase</fullName>
        <ecNumber evidence="1">3.1.3.16</ecNumber>
    </recommendedName>
</protein>
<dbReference type="InterPro" id="IPR029052">
    <property type="entry name" value="Metallo-depent_PP-like"/>
</dbReference>
<dbReference type="GO" id="GO:0004722">
    <property type="term" value="F:protein serine/threonine phosphatase activity"/>
    <property type="evidence" value="ECO:0007669"/>
    <property type="project" value="UniProtKB-EC"/>
</dbReference>
<dbReference type="Gene3D" id="3.60.21.10">
    <property type="match status" value="1"/>
</dbReference>
<evidence type="ECO:0000259" key="6">
    <source>
        <dbReference type="Pfam" id="PF16891"/>
    </source>
</evidence>
<gene>
    <name evidence="7" type="ORF">BGW38_007933</name>
</gene>
<name>A0A9P6FLX0_9FUNG</name>
<feature type="compositionally biased region" description="Low complexity" evidence="5">
    <location>
        <begin position="98"/>
        <end position="133"/>
    </location>
</feature>
<dbReference type="SUPFAM" id="SSF56300">
    <property type="entry name" value="Metallo-dependent phosphatases"/>
    <property type="match status" value="1"/>
</dbReference>
<dbReference type="InterPro" id="IPR006186">
    <property type="entry name" value="Ser/Thr-sp_prot-phosphatase"/>
</dbReference>
<feature type="region of interest" description="Disordered" evidence="5">
    <location>
        <begin position="362"/>
        <end position="395"/>
    </location>
</feature>
<keyword evidence="4" id="KW-0464">Manganese</keyword>
<evidence type="ECO:0000256" key="2">
    <source>
        <dbReference type="ARBA" id="ARBA00022723"/>
    </source>
</evidence>
<dbReference type="InterPro" id="IPR031675">
    <property type="entry name" value="STPPase_N"/>
</dbReference>
<feature type="compositionally biased region" description="Low complexity" evidence="5">
    <location>
        <begin position="303"/>
        <end position="321"/>
    </location>
</feature>
<dbReference type="AlphaFoldDB" id="A0A9P6FLX0"/>
<dbReference type="InterPro" id="IPR050341">
    <property type="entry name" value="PP1_catalytic_subunit"/>
</dbReference>